<name>A0A0A7CLW4_ACHHY</name>
<reference evidence="2" key="1">
    <citation type="journal article" date="2014" name="Genome Biol. Evol.">
        <title>The secreted proteins of Achlya hypogyna and Thraustotheca clavata identify the ancestral oomycete secretome and reveal gene acquisitions by horizontal gene transfer.</title>
        <authorList>
            <person name="Misner I."/>
            <person name="Blouin N."/>
            <person name="Leonard G."/>
            <person name="Richards T.A."/>
            <person name="Lane C.E."/>
        </authorList>
    </citation>
    <scope>NUCLEOTIDE SEQUENCE</scope>
    <source>
        <strain evidence="2">ATCC 48635</strain>
    </source>
</reference>
<accession>A0A0A7CLW4</accession>
<feature type="signal peptide" evidence="1">
    <location>
        <begin position="1"/>
        <end position="18"/>
    </location>
</feature>
<organism evidence="2">
    <name type="scientific">Achlya hypogyna</name>
    <name type="common">Oomycete</name>
    <name type="synonym">Protoachlya hypogyna</name>
    <dbReference type="NCBI Taxonomy" id="1202772"/>
    <lineage>
        <taxon>Eukaryota</taxon>
        <taxon>Sar</taxon>
        <taxon>Stramenopiles</taxon>
        <taxon>Oomycota</taxon>
        <taxon>Saprolegniomycetes</taxon>
        <taxon>Saprolegniales</taxon>
        <taxon>Achlyaceae</taxon>
        <taxon>Achlya</taxon>
    </lineage>
</organism>
<feature type="chain" id="PRO_5002026664" evidence="1">
    <location>
        <begin position="19"/>
        <end position="177"/>
    </location>
</feature>
<keyword evidence="1" id="KW-0732">Signal</keyword>
<sequence>MKILTVFVSLAIAAGAVTKAPVPTLNRFNGVCKKDADCKAFPGTVCVQIVSGDYSQGKCTPNYGTKPVCRGGQAGLCPSYQDASVGYLNTQCVLIDKAMQPATGTDAIVPRCQIQCWQLNRWNATRYDRIAHHGRPNHKGSFEDAGPHSDSPISLSHSKYHRCSKHKISSYSCTLFW</sequence>
<dbReference type="EMBL" id="KM038426">
    <property type="protein sequence ID" value="AIG55887.1"/>
    <property type="molecule type" value="Genomic_DNA"/>
</dbReference>
<proteinExistence type="predicted"/>
<protein>
    <submittedName>
        <fullName evidence="2">Secreted protein</fullName>
    </submittedName>
</protein>
<evidence type="ECO:0000256" key="1">
    <source>
        <dbReference type="SAM" id="SignalP"/>
    </source>
</evidence>
<evidence type="ECO:0000313" key="2">
    <source>
        <dbReference type="EMBL" id="AIG55887.1"/>
    </source>
</evidence>
<dbReference type="AlphaFoldDB" id="A0A0A7CLW4"/>